<protein>
    <submittedName>
        <fullName evidence="2">Family with sequence similarity 222 member A</fullName>
    </submittedName>
</protein>
<dbReference type="InParanoid" id="A0A7N5KHH2"/>
<feature type="compositionally biased region" description="Basic and acidic residues" evidence="1">
    <location>
        <begin position="66"/>
        <end position="89"/>
    </location>
</feature>
<sequence length="656" mass="68599">MPGEEPGLLQVRATPEETTPSHPQADRGAASRRRAVEQEEATKTGCSWGRREGPRPLGSWRGRRGRPGERRGPSRSPERDPEKAQRRPPDAVSTGPGEDAPPERPHGPGPGRARPTLSGETRHPRLRTARVGAWITLTDSVPFHPERDIGPQGGLPQAASATSAWRRPGERRVVAAETWCPSTAWLIWDLAAQCAPPRAPSSAMLACLQRTQNPPGQHLACPSKSLELRKCETAASSMHSSRYPSPAELDAYAEKVANSPLSIKIFPTNIRVPQHKHLGRTVNGYDTSGQRYSPYPQHAAGYQGLLAVVKAAVSSSGSAAPAGPAKSVLKSAEGKRTKLSPAAVQVGIAPYPVPSTLGPLAYPKPPEAPAPPPGLPAAAATAAAVIPLPGRSLPLPPSNLPSIHSLLYQLNQQCQAPGAAPAACQAVAGPHPSPAKHGPVPSFPGMAYSAAAGLPDCRKGTELGQGSTAALTLAGATKPAGYADGGLDYLLWPQKPPPPPPQPLRAYSAGTVASKSPEACGGRVYERASGSPLTCGMGLPTGFTVGQYFAAPWNSVLVTPTSDCYNPAAAVAVTELGPGAARELAGPPVEALSGLPSKSVCNTAALSSSLQSLEYLINDIRPPCIKEQMLGKGYETVAVPRLLDHQHAHIRLPVYR</sequence>
<reference evidence="2" key="2">
    <citation type="submission" date="2025-08" db="UniProtKB">
        <authorList>
            <consortium name="Ensembl"/>
        </authorList>
    </citation>
    <scope>IDENTIFICATION</scope>
</reference>
<feature type="region of interest" description="Disordered" evidence="1">
    <location>
        <begin position="145"/>
        <end position="170"/>
    </location>
</feature>
<evidence type="ECO:0000313" key="2">
    <source>
        <dbReference type="Ensembl" id="ENSAMEP00000040200.1"/>
    </source>
</evidence>
<accession>A0A7N5KHH2</accession>
<gene>
    <name evidence="2" type="primary">FAM222A</name>
</gene>
<dbReference type="PANTHER" id="PTHR16070:SF2">
    <property type="entry name" value="PROTEIN FAM222A"/>
    <property type="match status" value="1"/>
</dbReference>
<proteinExistence type="predicted"/>
<evidence type="ECO:0000256" key="1">
    <source>
        <dbReference type="SAM" id="MobiDB-lite"/>
    </source>
</evidence>
<evidence type="ECO:0000313" key="3">
    <source>
        <dbReference type="Proteomes" id="UP000008912"/>
    </source>
</evidence>
<dbReference type="GeneTree" id="ENSGT00530000063811"/>
<keyword evidence="3" id="KW-1185">Reference proteome</keyword>
<dbReference type="Ensembl" id="ENSAMET00000049977.1">
    <property type="protein sequence ID" value="ENSAMEP00000040200.1"/>
    <property type="gene ID" value="ENSAMEG00000024269.1"/>
</dbReference>
<reference evidence="2" key="3">
    <citation type="submission" date="2025-09" db="UniProtKB">
        <authorList>
            <consortium name="Ensembl"/>
        </authorList>
    </citation>
    <scope>IDENTIFICATION</scope>
</reference>
<feature type="region of interest" description="Disordered" evidence="1">
    <location>
        <begin position="1"/>
        <end position="127"/>
    </location>
</feature>
<dbReference type="AlphaFoldDB" id="A0A7N5KHH2"/>
<name>A0A7N5KHH2_AILME</name>
<dbReference type="InterPro" id="IPR029340">
    <property type="entry name" value="FAM222"/>
</dbReference>
<dbReference type="Proteomes" id="UP000008912">
    <property type="component" value="Unassembled WGS sequence"/>
</dbReference>
<organism evidence="2 3">
    <name type="scientific">Ailuropoda melanoleuca</name>
    <name type="common">Giant panda</name>
    <dbReference type="NCBI Taxonomy" id="9646"/>
    <lineage>
        <taxon>Eukaryota</taxon>
        <taxon>Metazoa</taxon>
        <taxon>Chordata</taxon>
        <taxon>Craniata</taxon>
        <taxon>Vertebrata</taxon>
        <taxon>Euteleostomi</taxon>
        <taxon>Mammalia</taxon>
        <taxon>Eutheria</taxon>
        <taxon>Laurasiatheria</taxon>
        <taxon>Carnivora</taxon>
        <taxon>Caniformia</taxon>
        <taxon>Ursidae</taxon>
        <taxon>Ailuropoda</taxon>
    </lineage>
</organism>
<dbReference type="Pfam" id="PF15258">
    <property type="entry name" value="FAM222A"/>
    <property type="match status" value="2"/>
</dbReference>
<reference evidence="2 3" key="1">
    <citation type="journal article" date="2010" name="Nature">
        <title>The sequence and de novo assembly of the giant panda genome.</title>
        <authorList>
            <person name="Li R."/>
            <person name="Fan W."/>
            <person name="Tian G."/>
            <person name="Zhu H."/>
            <person name="He L."/>
            <person name="Cai J."/>
            <person name="Huang Q."/>
            <person name="Cai Q."/>
            <person name="Li B."/>
            <person name="Bai Y."/>
            <person name="Zhang Z."/>
            <person name="Zhang Y."/>
            <person name="Wang W."/>
            <person name="Li J."/>
            <person name="Wei F."/>
            <person name="Li H."/>
            <person name="Jian M."/>
            <person name="Li J."/>
            <person name="Zhang Z."/>
            <person name="Nielsen R."/>
            <person name="Li D."/>
            <person name="Gu W."/>
            <person name="Yang Z."/>
            <person name="Xuan Z."/>
            <person name="Ryder O.A."/>
            <person name="Leung F.C."/>
            <person name="Zhou Y."/>
            <person name="Cao J."/>
            <person name="Sun X."/>
            <person name="Fu Y."/>
            <person name="Fang X."/>
            <person name="Guo X."/>
            <person name="Wang B."/>
            <person name="Hou R."/>
            <person name="Shen F."/>
            <person name="Mu B."/>
            <person name="Ni P."/>
            <person name="Lin R."/>
            <person name="Qian W."/>
            <person name="Wang G."/>
            <person name="Yu C."/>
            <person name="Nie W."/>
            <person name="Wang J."/>
            <person name="Wu Z."/>
            <person name="Liang H."/>
            <person name="Min J."/>
            <person name="Wu Q."/>
            <person name="Cheng S."/>
            <person name="Ruan J."/>
            <person name="Wang M."/>
            <person name="Shi Z."/>
            <person name="Wen M."/>
            <person name="Liu B."/>
            <person name="Ren X."/>
            <person name="Zheng H."/>
            <person name="Dong D."/>
            <person name="Cook K."/>
            <person name="Shan G."/>
            <person name="Zhang H."/>
            <person name="Kosiol C."/>
            <person name="Xie X."/>
            <person name="Lu Z."/>
            <person name="Zheng H."/>
            <person name="Li Y."/>
            <person name="Steiner C.C."/>
            <person name="Lam T.T."/>
            <person name="Lin S."/>
            <person name="Zhang Q."/>
            <person name="Li G."/>
            <person name="Tian J."/>
            <person name="Gong T."/>
            <person name="Liu H."/>
            <person name="Zhang D."/>
            <person name="Fang L."/>
            <person name="Ye C."/>
            <person name="Zhang J."/>
            <person name="Hu W."/>
            <person name="Xu A."/>
            <person name="Ren Y."/>
            <person name="Zhang G."/>
            <person name="Bruford M.W."/>
            <person name="Li Q."/>
            <person name="Ma L."/>
            <person name="Guo Y."/>
            <person name="An N."/>
            <person name="Hu Y."/>
            <person name="Zheng Y."/>
            <person name="Shi Y."/>
            <person name="Li Z."/>
            <person name="Liu Q."/>
            <person name="Chen Y."/>
            <person name="Zhao J."/>
            <person name="Qu N."/>
            <person name="Zhao S."/>
            <person name="Tian F."/>
            <person name="Wang X."/>
            <person name="Wang H."/>
            <person name="Xu L."/>
            <person name="Liu X."/>
            <person name="Vinar T."/>
            <person name="Wang Y."/>
            <person name="Lam T.W."/>
            <person name="Yiu S.M."/>
            <person name="Liu S."/>
            <person name="Zhang H."/>
            <person name="Li D."/>
            <person name="Huang Y."/>
            <person name="Wang X."/>
            <person name="Yang G."/>
            <person name="Jiang Z."/>
            <person name="Wang J."/>
            <person name="Qin N."/>
            <person name="Li L."/>
            <person name="Li J."/>
            <person name="Bolund L."/>
            <person name="Kristiansen K."/>
            <person name="Wong G.K."/>
            <person name="Olson M."/>
            <person name="Zhang X."/>
            <person name="Li S."/>
            <person name="Yang H."/>
            <person name="Wang J."/>
            <person name="Wang J."/>
        </authorList>
    </citation>
    <scope>NUCLEOTIDE SEQUENCE [LARGE SCALE GENOMIC DNA]</scope>
</reference>
<dbReference type="PANTHER" id="PTHR16070">
    <property type="entry name" value="PROTEIN FAM222A-RELATED"/>
    <property type="match status" value="1"/>
</dbReference>